<feature type="domain" description="Alpha-carbonic anhydrase" evidence="2">
    <location>
        <begin position="8"/>
        <end position="284"/>
    </location>
</feature>
<dbReference type="InterPro" id="IPR001148">
    <property type="entry name" value="CA_dom"/>
</dbReference>
<evidence type="ECO:0000313" key="4">
    <source>
        <dbReference type="Proteomes" id="UP001159405"/>
    </source>
</evidence>
<evidence type="ECO:0000259" key="2">
    <source>
        <dbReference type="PROSITE" id="PS51144"/>
    </source>
</evidence>
<sequence length="284" mass="31156">NVLKHTGSTWKYGDSDGIHGTYGPEAWGNVANACRQSNQSPIDIVTKNVEADASLGELDITCDNDKGLFNGILLNDGHEPVLTVDKTRGICNLTAIPSLYNKVFQLHDLIIHFGCESDRGSEHTVDGKKFPAELQLMFFNTEYGSYENAAPLQDGLAAISVLIKVGKSNNEALDSIVDQMDDVAVEGSSIPVYTPADNLTLADLIPDLAKEHAPYYTYRGSLTTPPCYQSVRWIVMKNQIMFTKNQKVSPRKEIQGSLGFRIPGCGLRGCRFLVSGTWIPDSNR</sequence>
<dbReference type="EMBL" id="CALNXK010000141">
    <property type="protein sequence ID" value="CAH3167664.1"/>
    <property type="molecule type" value="Genomic_DNA"/>
</dbReference>
<comment type="caution">
    <text evidence="3">The sequence shown here is derived from an EMBL/GenBank/DDBJ whole genome shotgun (WGS) entry which is preliminary data.</text>
</comment>
<name>A0ABN8QT50_9CNID</name>
<dbReference type="Proteomes" id="UP001159405">
    <property type="component" value="Unassembled WGS sequence"/>
</dbReference>
<dbReference type="PANTHER" id="PTHR18952:SF208">
    <property type="entry name" value="CARBONIC ANHYDRASE XA-RELATED"/>
    <property type="match status" value="1"/>
</dbReference>
<comment type="similarity">
    <text evidence="1">Belongs to the alpha-carbonic anhydrase family.</text>
</comment>
<dbReference type="InterPro" id="IPR036398">
    <property type="entry name" value="CA_dom_sf"/>
</dbReference>
<dbReference type="Gene3D" id="3.10.200.10">
    <property type="entry name" value="Alpha carbonic anhydrase"/>
    <property type="match status" value="1"/>
</dbReference>
<protein>
    <recommendedName>
        <fullName evidence="2">Alpha-carbonic anhydrase domain-containing protein</fullName>
    </recommendedName>
</protein>
<dbReference type="SMART" id="SM01057">
    <property type="entry name" value="Carb_anhydrase"/>
    <property type="match status" value="1"/>
</dbReference>
<dbReference type="CDD" id="cd00326">
    <property type="entry name" value="alpha_CA"/>
    <property type="match status" value="1"/>
</dbReference>
<gene>
    <name evidence="3" type="ORF">PLOB_00008817</name>
</gene>
<evidence type="ECO:0000313" key="3">
    <source>
        <dbReference type="EMBL" id="CAH3167664.1"/>
    </source>
</evidence>
<dbReference type="SUPFAM" id="SSF51069">
    <property type="entry name" value="Carbonic anhydrase"/>
    <property type="match status" value="1"/>
</dbReference>
<feature type="non-terminal residue" evidence="3">
    <location>
        <position position="1"/>
    </location>
</feature>
<dbReference type="InterPro" id="IPR023561">
    <property type="entry name" value="Carbonic_anhydrase_a-class"/>
</dbReference>
<accession>A0ABN8QT50</accession>
<keyword evidence="4" id="KW-1185">Reference proteome</keyword>
<dbReference type="PROSITE" id="PS51144">
    <property type="entry name" value="ALPHA_CA_2"/>
    <property type="match status" value="1"/>
</dbReference>
<organism evidence="3 4">
    <name type="scientific">Porites lobata</name>
    <dbReference type="NCBI Taxonomy" id="104759"/>
    <lineage>
        <taxon>Eukaryota</taxon>
        <taxon>Metazoa</taxon>
        <taxon>Cnidaria</taxon>
        <taxon>Anthozoa</taxon>
        <taxon>Hexacorallia</taxon>
        <taxon>Scleractinia</taxon>
        <taxon>Fungiina</taxon>
        <taxon>Poritidae</taxon>
        <taxon>Porites</taxon>
    </lineage>
</organism>
<dbReference type="Pfam" id="PF00194">
    <property type="entry name" value="Carb_anhydrase"/>
    <property type="match status" value="1"/>
</dbReference>
<proteinExistence type="inferred from homology"/>
<dbReference type="PANTHER" id="PTHR18952">
    <property type="entry name" value="CARBONIC ANHYDRASE"/>
    <property type="match status" value="1"/>
</dbReference>
<evidence type="ECO:0000256" key="1">
    <source>
        <dbReference type="ARBA" id="ARBA00010718"/>
    </source>
</evidence>
<reference evidence="3 4" key="1">
    <citation type="submission" date="2022-05" db="EMBL/GenBank/DDBJ databases">
        <authorList>
            <consortium name="Genoscope - CEA"/>
            <person name="William W."/>
        </authorList>
    </citation>
    <scope>NUCLEOTIDE SEQUENCE [LARGE SCALE GENOMIC DNA]</scope>
</reference>